<protein>
    <submittedName>
        <fullName evidence="9">SLC13 family permease</fullName>
    </submittedName>
</protein>
<keyword evidence="5 7" id="KW-1133">Transmembrane helix</keyword>
<sequence length="111" mass="11493">VDLVALLVLIALLGTGVITESEALAGFSNRTVISIGALFIVGGAVFQTGLADQIANRILKIGGTSYTRLLLVLMLFVALMSAFISSTGVVALLLPSIIRLAAKARLAPSRL</sequence>
<feature type="transmembrane region" description="Helical" evidence="7">
    <location>
        <begin position="70"/>
        <end position="98"/>
    </location>
</feature>
<evidence type="ECO:0000256" key="3">
    <source>
        <dbReference type="ARBA" id="ARBA00022692"/>
    </source>
</evidence>
<keyword evidence="6 7" id="KW-0472">Membrane</keyword>
<evidence type="ECO:0000259" key="8">
    <source>
        <dbReference type="Pfam" id="PF03600"/>
    </source>
</evidence>
<dbReference type="EMBL" id="PGTM01000860">
    <property type="protein sequence ID" value="PJF33589.1"/>
    <property type="molecule type" value="Genomic_DNA"/>
</dbReference>
<evidence type="ECO:0000256" key="6">
    <source>
        <dbReference type="ARBA" id="ARBA00023136"/>
    </source>
</evidence>
<dbReference type="PANTHER" id="PTHR43652:SF1">
    <property type="entry name" value="RESPONSE REGULATOR"/>
    <property type="match status" value="1"/>
</dbReference>
<dbReference type="GO" id="GO:0055085">
    <property type="term" value="P:transmembrane transport"/>
    <property type="evidence" value="ECO:0007669"/>
    <property type="project" value="InterPro"/>
</dbReference>
<comment type="caution">
    <text evidence="9">The sequence shown here is derived from an EMBL/GenBank/DDBJ whole genome shotgun (WGS) entry which is preliminary data.</text>
</comment>
<dbReference type="PANTHER" id="PTHR43652">
    <property type="entry name" value="BASIC AMINO ACID ANTIPORTER YFCC-RELATED"/>
    <property type="match status" value="1"/>
</dbReference>
<proteinExistence type="predicted"/>
<feature type="non-terminal residue" evidence="9">
    <location>
        <position position="111"/>
    </location>
</feature>
<name>A0A2M8P7S6_9CHLR</name>
<accession>A0A2M8P7S6</accession>
<feature type="transmembrane region" description="Helical" evidence="7">
    <location>
        <begin position="31"/>
        <end position="50"/>
    </location>
</feature>
<reference evidence="9 10" key="1">
    <citation type="submission" date="2017-11" db="EMBL/GenBank/DDBJ databases">
        <title>Evolution of Phototrophy in the Chloroflexi Phylum Driven by Horizontal Gene Transfer.</title>
        <authorList>
            <person name="Ward L.M."/>
            <person name="Hemp J."/>
            <person name="Shih P.M."/>
            <person name="Mcglynn S.E."/>
            <person name="Fischer W."/>
        </authorList>
    </citation>
    <scope>NUCLEOTIDE SEQUENCE [LARGE SCALE GENOMIC DNA]</scope>
    <source>
        <strain evidence="9">JP3_13</strain>
    </source>
</reference>
<evidence type="ECO:0000256" key="4">
    <source>
        <dbReference type="ARBA" id="ARBA00022737"/>
    </source>
</evidence>
<keyword evidence="3 7" id="KW-0812">Transmembrane</keyword>
<keyword evidence="2" id="KW-0813">Transport</keyword>
<evidence type="ECO:0000313" key="9">
    <source>
        <dbReference type="EMBL" id="PJF33589.1"/>
    </source>
</evidence>
<dbReference type="Pfam" id="PF03600">
    <property type="entry name" value="CitMHS"/>
    <property type="match status" value="1"/>
</dbReference>
<dbReference type="Proteomes" id="UP000229681">
    <property type="component" value="Unassembled WGS sequence"/>
</dbReference>
<evidence type="ECO:0000256" key="7">
    <source>
        <dbReference type="SAM" id="Phobius"/>
    </source>
</evidence>
<comment type="subcellular location">
    <subcellularLocation>
        <location evidence="1">Membrane</location>
        <topology evidence="1">Multi-pass membrane protein</topology>
    </subcellularLocation>
</comment>
<feature type="domain" description="Citrate transporter-like" evidence="8">
    <location>
        <begin position="2"/>
        <end position="110"/>
    </location>
</feature>
<organism evidence="9 10">
    <name type="scientific">Candidatus Thermofonsia Clade 1 bacterium</name>
    <dbReference type="NCBI Taxonomy" id="2364210"/>
    <lineage>
        <taxon>Bacteria</taxon>
        <taxon>Bacillati</taxon>
        <taxon>Chloroflexota</taxon>
        <taxon>Candidatus Thermofontia</taxon>
        <taxon>Candidatus Thermofonsia Clade 1</taxon>
    </lineage>
</organism>
<evidence type="ECO:0000256" key="5">
    <source>
        <dbReference type="ARBA" id="ARBA00022989"/>
    </source>
</evidence>
<keyword evidence="4" id="KW-0677">Repeat</keyword>
<gene>
    <name evidence="9" type="ORF">CUN49_18230</name>
</gene>
<evidence type="ECO:0000313" key="10">
    <source>
        <dbReference type="Proteomes" id="UP000229681"/>
    </source>
</evidence>
<feature type="non-terminal residue" evidence="9">
    <location>
        <position position="1"/>
    </location>
</feature>
<dbReference type="GO" id="GO:0005886">
    <property type="term" value="C:plasma membrane"/>
    <property type="evidence" value="ECO:0007669"/>
    <property type="project" value="TreeGrafter"/>
</dbReference>
<evidence type="ECO:0000256" key="1">
    <source>
        <dbReference type="ARBA" id="ARBA00004141"/>
    </source>
</evidence>
<dbReference type="InterPro" id="IPR051679">
    <property type="entry name" value="DASS-Related_Transporters"/>
</dbReference>
<evidence type="ECO:0000256" key="2">
    <source>
        <dbReference type="ARBA" id="ARBA00022448"/>
    </source>
</evidence>
<dbReference type="InterPro" id="IPR004680">
    <property type="entry name" value="Cit_transptr-like_dom"/>
</dbReference>
<dbReference type="AlphaFoldDB" id="A0A2M8P7S6"/>